<feature type="transmembrane region" description="Helical" evidence="9">
    <location>
        <begin position="200"/>
        <end position="218"/>
    </location>
</feature>
<keyword evidence="6" id="KW-0342">GTP-binding</keyword>
<dbReference type="InterPro" id="IPR011051">
    <property type="entry name" value="RmlC_Cupin_sf"/>
</dbReference>
<keyword evidence="4 13" id="KW-0548">Nucleotidyltransferase</keyword>
<keyword evidence="13" id="KW-0413">Isomerase</keyword>
<dbReference type="SUPFAM" id="SSF53448">
    <property type="entry name" value="Nucleotide-diphospho-sugar transferases"/>
    <property type="match status" value="1"/>
</dbReference>
<evidence type="ECO:0000256" key="2">
    <source>
        <dbReference type="ARBA" id="ARBA00012387"/>
    </source>
</evidence>
<dbReference type="EMBL" id="CP019384">
    <property type="protein sequence ID" value="QAT17033.1"/>
    <property type="molecule type" value="Genomic_DNA"/>
</dbReference>
<dbReference type="InterPro" id="IPR051161">
    <property type="entry name" value="Mannose-6P_isomerase_type2"/>
</dbReference>
<dbReference type="OrthoDB" id="9806359at2"/>
<dbReference type="InterPro" id="IPR029044">
    <property type="entry name" value="Nucleotide-diphossugar_trans"/>
</dbReference>
<dbReference type="GO" id="GO:0004475">
    <property type="term" value="F:mannose-1-phosphate guanylyltransferase (GTP) activity"/>
    <property type="evidence" value="ECO:0007669"/>
    <property type="project" value="UniProtKB-EC"/>
</dbReference>
<evidence type="ECO:0000313" key="14">
    <source>
        <dbReference type="Proteomes" id="UP000287243"/>
    </source>
</evidence>
<dbReference type="InterPro" id="IPR005835">
    <property type="entry name" value="NTP_transferase_dom"/>
</dbReference>
<keyword evidence="5" id="KW-0547">Nucleotide-binding</keyword>
<dbReference type="Gene3D" id="2.60.120.10">
    <property type="entry name" value="Jelly Rolls"/>
    <property type="match status" value="1"/>
</dbReference>
<evidence type="ECO:0000256" key="7">
    <source>
        <dbReference type="ARBA" id="ARBA00047343"/>
    </source>
</evidence>
<feature type="domain" description="MannoseP isomerase/GMP-like beta-helix" evidence="12">
    <location>
        <begin position="299"/>
        <end position="350"/>
    </location>
</feature>
<protein>
    <recommendedName>
        <fullName evidence="2">mannose-1-phosphate guanylyltransferase</fullName>
        <ecNumber evidence="2">2.7.7.13</ecNumber>
    </recommendedName>
</protein>
<dbReference type="EC" id="2.7.7.13" evidence="2"/>
<sequence length="485" mass="54565">MRNSDARYAVLLAGGVGSRFWPQSRTLEPKQFLRLGRDKSLFRRSLERIHSLIPAKNIYIVTSPLYGDIIRSETASFNIPLSNLIFEPTPKNTAPAIALAAKIIFDRCKDEDASVAVLPCDQQITNKNRFSLLIRRAFANCRDRFVVFGIPPHRPAMGYGYIKAPSKGSFGPANILRRVERFCEKPDLKTAKKFLKQGSYFWNSGIFVGSVGVFLSAIRTHLPLLLKQVSAAASAEGEEGLASWNRIRPVSFDYGVMEKTRNAAMIPADGLGWSDLGSWQAWDELQRKDKNSNLLLADIVDIGSRDLTVLGREHLIATIGLKGLIVVDTPDALFIADKKKSEDVKQVVDILKKKNREEHFCHVTVKRPWGSYTVLETGPGFKIKLVEVLPGRSLSLQLHRKRSEHWVVIQGQATITNGKGRYRVHKNESTFIPKGHRHRLENREKTILKIVEVQTGASLTETDIVRFQDSFGRTKPHQFISESRG</sequence>
<name>A0A410P4I1_VELA1</name>
<dbReference type="KEGG" id="vai:BU251_04425"/>
<dbReference type="NCBIfam" id="TIGR01479">
    <property type="entry name" value="GMP_PMI"/>
    <property type="match status" value="1"/>
</dbReference>
<dbReference type="GO" id="GO:0016853">
    <property type="term" value="F:isomerase activity"/>
    <property type="evidence" value="ECO:0007669"/>
    <property type="project" value="UniProtKB-KW"/>
</dbReference>
<gene>
    <name evidence="13" type="ORF">BU251_04425</name>
</gene>
<dbReference type="AlphaFoldDB" id="A0A410P4I1"/>
<evidence type="ECO:0000256" key="5">
    <source>
        <dbReference type="ARBA" id="ARBA00022741"/>
    </source>
</evidence>
<evidence type="ECO:0000259" key="11">
    <source>
        <dbReference type="Pfam" id="PF01050"/>
    </source>
</evidence>
<dbReference type="InterPro" id="IPR001538">
    <property type="entry name" value="Man6P_isomerase-2_C"/>
</dbReference>
<dbReference type="Proteomes" id="UP000287243">
    <property type="component" value="Chromosome"/>
</dbReference>
<dbReference type="InterPro" id="IPR054566">
    <property type="entry name" value="ManC/GMP-like_b-helix"/>
</dbReference>
<evidence type="ECO:0000256" key="8">
    <source>
        <dbReference type="RuleBase" id="RU004190"/>
    </source>
</evidence>
<evidence type="ECO:0000313" key="13">
    <source>
        <dbReference type="EMBL" id="QAT17033.1"/>
    </source>
</evidence>
<evidence type="ECO:0000256" key="3">
    <source>
        <dbReference type="ARBA" id="ARBA00022679"/>
    </source>
</evidence>
<dbReference type="GO" id="GO:0000271">
    <property type="term" value="P:polysaccharide biosynthetic process"/>
    <property type="evidence" value="ECO:0007669"/>
    <property type="project" value="InterPro"/>
</dbReference>
<evidence type="ECO:0000256" key="4">
    <source>
        <dbReference type="ARBA" id="ARBA00022695"/>
    </source>
</evidence>
<dbReference type="Pfam" id="PF01050">
    <property type="entry name" value="MannoseP_isomer"/>
    <property type="match status" value="1"/>
</dbReference>
<keyword evidence="9" id="KW-0472">Membrane</keyword>
<feature type="domain" description="Nucleotidyl transferase" evidence="10">
    <location>
        <begin position="9"/>
        <end position="290"/>
    </location>
</feature>
<keyword evidence="3 13" id="KW-0808">Transferase</keyword>
<keyword evidence="9" id="KW-0812">Transmembrane</keyword>
<organism evidence="13 14">
    <name type="scientific">Velamenicoccus archaeovorus</name>
    <dbReference type="NCBI Taxonomy" id="1930593"/>
    <lineage>
        <taxon>Bacteria</taxon>
        <taxon>Pseudomonadati</taxon>
        <taxon>Candidatus Omnitrophota</taxon>
        <taxon>Candidatus Velamenicoccus</taxon>
    </lineage>
</organism>
<dbReference type="InterPro" id="IPR014710">
    <property type="entry name" value="RmlC-like_jellyroll"/>
</dbReference>
<evidence type="ECO:0000259" key="10">
    <source>
        <dbReference type="Pfam" id="PF00483"/>
    </source>
</evidence>
<dbReference type="RefSeq" id="WP_128699673.1">
    <property type="nucleotide sequence ID" value="NZ_CP019384.1"/>
</dbReference>
<dbReference type="GO" id="GO:0005525">
    <property type="term" value="F:GTP binding"/>
    <property type="evidence" value="ECO:0007669"/>
    <property type="project" value="UniProtKB-KW"/>
</dbReference>
<proteinExistence type="inferred from homology"/>
<dbReference type="GO" id="GO:0009298">
    <property type="term" value="P:GDP-mannose biosynthetic process"/>
    <property type="evidence" value="ECO:0007669"/>
    <property type="project" value="TreeGrafter"/>
</dbReference>
<dbReference type="InterPro" id="IPR006375">
    <property type="entry name" value="Man1P_GuaTrfase/Man6P_Isoase"/>
</dbReference>
<evidence type="ECO:0000259" key="12">
    <source>
        <dbReference type="Pfam" id="PF22640"/>
    </source>
</evidence>
<keyword evidence="14" id="KW-1185">Reference proteome</keyword>
<evidence type="ECO:0000256" key="1">
    <source>
        <dbReference type="ARBA" id="ARBA00006115"/>
    </source>
</evidence>
<comment type="similarity">
    <text evidence="1 8">Belongs to the mannose-6-phosphate isomerase type 2 family.</text>
</comment>
<keyword evidence="9" id="KW-1133">Transmembrane helix</keyword>
<dbReference type="CDD" id="cd02213">
    <property type="entry name" value="cupin_PMI_typeII_C"/>
    <property type="match status" value="1"/>
</dbReference>
<dbReference type="Pfam" id="PF00483">
    <property type="entry name" value="NTP_transferase"/>
    <property type="match status" value="1"/>
</dbReference>
<evidence type="ECO:0000256" key="6">
    <source>
        <dbReference type="ARBA" id="ARBA00023134"/>
    </source>
</evidence>
<feature type="domain" description="Mannose-6-phosphate isomerase type II C-terminal" evidence="11">
    <location>
        <begin position="354"/>
        <end position="469"/>
    </location>
</feature>
<accession>A0A410P4I1</accession>
<dbReference type="InterPro" id="IPR049577">
    <property type="entry name" value="GMPP_N"/>
</dbReference>
<dbReference type="CDD" id="cd02509">
    <property type="entry name" value="GDP-M1P_Guanylyltransferase"/>
    <property type="match status" value="1"/>
</dbReference>
<reference evidence="13 14" key="1">
    <citation type="submission" date="2017-01" db="EMBL/GenBank/DDBJ databases">
        <title>First insights into the biology of 'candidatus Vampirococcus archaeovorus'.</title>
        <authorList>
            <person name="Kizina J."/>
            <person name="Jordan S."/>
            <person name="Stueber K."/>
            <person name="Reinhardt R."/>
            <person name="Harder J."/>
        </authorList>
    </citation>
    <scope>NUCLEOTIDE SEQUENCE [LARGE SCALE GENOMIC DNA]</scope>
    <source>
        <strain evidence="13 14">LiM</strain>
    </source>
</reference>
<dbReference type="Gene3D" id="3.90.550.10">
    <property type="entry name" value="Spore Coat Polysaccharide Biosynthesis Protein SpsA, Chain A"/>
    <property type="match status" value="1"/>
</dbReference>
<dbReference type="PANTHER" id="PTHR46390">
    <property type="entry name" value="MANNOSE-1-PHOSPHATE GUANYLYLTRANSFERASE"/>
    <property type="match status" value="1"/>
</dbReference>
<dbReference type="SUPFAM" id="SSF51182">
    <property type="entry name" value="RmlC-like cupins"/>
    <property type="match status" value="1"/>
</dbReference>
<evidence type="ECO:0000256" key="9">
    <source>
        <dbReference type="SAM" id="Phobius"/>
    </source>
</evidence>
<dbReference type="PANTHER" id="PTHR46390:SF1">
    <property type="entry name" value="MANNOSE-1-PHOSPHATE GUANYLYLTRANSFERASE"/>
    <property type="match status" value="1"/>
</dbReference>
<comment type="catalytic activity">
    <reaction evidence="7">
        <text>alpha-D-mannose 1-phosphate + GTP + H(+) = GDP-alpha-D-mannose + diphosphate</text>
        <dbReference type="Rhea" id="RHEA:15229"/>
        <dbReference type="ChEBI" id="CHEBI:15378"/>
        <dbReference type="ChEBI" id="CHEBI:33019"/>
        <dbReference type="ChEBI" id="CHEBI:37565"/>
        <dbReference type="ChEBI" id="CHEBI:57527"/>
        <dbReference type="ChEBI" id="CHEBI:58409"/>
        <dbReference type="EC" id="2.7.7.13"/>
    </reaction>
</comment>
<dbReference type="Pfam" id="PF22640">
    <property type="entry name" value="ManC_GMP_beta-helix"/>
    <property type="match status" value="1"/>
</dbReference>